<feature type="transmembrane region" description="Helical" evidence="2">
    <location>
        <begin position="379"/>
        <end position="400"/>
    </location>
</feature>
<protein>
    <submittedName>
        <fullName evidence="3">Uncharacterized protein</fullName>
    </submittedName>
</protein>
<proteinExistence type="predicted"/>
<keyword evidence="2" id="KW-0812">Transmembrane</keyword>
<dbReference type="GeneID" id="28829929"/>
<evidence type="ECO:0000256" key="1">
    <source>
        <dbReference type="SAM" id="MobiDB-lite"/>
    </source>
</evidence>
<accession>A0A194X1A9</accession>
<organism evidence="3 4">
    <name type="scientific">Mollisia scopiformis</name>
    <name type="common">Conifer needle endophyte fungus</name>
    <name type="synonym">Phialocephala scopiformis</name>
    <dbReference type="NCBI Taxonomy" id="149040"/>
    <lineage>
        <taxon>Eukaryota</taxon>
        <taxon>Fungi</taxon>
        <taxon>Dikarya</taxon>
        <taxon>Ascomycota</taxon>
        <taxon>Pezizomycotina</taxon>
        <taxon>Leotiomycetes</taxon>
        <taxon>Helotiales</taxon>
        <taxon>Mollisiaceae</taxon>
        <taxon>Mollisia</taxon>
    </lineage>
</organism>
<feature type="transmembrane region" description="Helical" evidence="2">
    <location>
        <begin position="406"/>
        <end position="428"/>
    </location>
</feature>
<reference evidence="3 4" key="1">
    <citation type="submission" date="2015-10" db="EMBL/GenBank/DDBJ databases">
        <title>Full genome of DAOMC 229536 Phialocephala scopiformis, a fungal endophyte of spruce producing the potent anti-insectan compound rugulosin.</title>
        <authorList>
            <consortium name="DOE Joint Genome Institute"/>
            <person name="Walker A.K."/>
            <person name="Frasz S.L."/>
            <person name="Seifert K.A."/>
            <person name="Miller J.D."/>
            <person name="Mondo S.J."/>
            <person name="Labutti K."/>
            <person name="Lipzen A."/>
            <person name="Dockter R."/>
            <person name="Kennedy M."/>
            <person name="Grigoriev I.V."/>
            <person name="Spatafora J.W."/>
        </authorList>
    </citation>
    <scope>NUCLEOTIDE SEQUENCE [LARGE SCALE GENOMIC DNA]</scope>
    <source>
        <strain evidence="3 4">CBS 120377</strain>
    </source>
</reference>
<dbReference type="EMBL" id="KQ947421">
    <property type="protein sequence ID" value="KUJ13980.1"/>
    <property type="molecule type" value="Genomic_DNA"/>
</dbReference>
<sequence>MDATTPTYESGILAWLTEWDSRTPPLFLIDGRQLEKQAYDHPVQIVKRMKSVTRDITYLVLLLTSFGSMPPDVYLIERAVRRDGRVSVPIFNPASPWNWPASDMNGIKVPALKLTPRSTLGSRKQSYLRLEMLFTIPERQLRRYNTAVSLNKQPRLTKQSFSHVMEALAWLEVSGTKPVRAPRIQPDRPDSASKSREIPEGSKKPAAAKLPLEIISDESELAMRPIQGHGGQSVTKSYEAPREFQVAARPSLLVRCTNMSQFSSRDPRAVFHFELLSANIDLDARAGTRAGLSSNSQEAMIAMIQNTTWNWFILGSPDPNAILVVPTEGSLELMTDQQSEDIRNKIAKGVSLQSVVAQANEAVLMAGMEPMFVAGRMSWFLRTGAVAIYICQSVAAQLIGQRHRESITTCPSMVMVIVGGVVPFLILLEH</sequence>
<dbReference type="Proteomes" id="UP000070700">
    <property type="component" value="Unassembled WGS sequence"/>
</dbReference>
<evidence type="ECO:0000256" key="2">
    <source>
        <dbReference type="SAM" id="Phobius"/>
    </source>
</evidence>
<dbReference type="RefSeq" id="XP_018068335.1">
    <property type="nucleotide sequence ID" value="XM_018220203.1"/>
</dbReference>
<gene>
    <name evidence="3" type="ORF">LY89DRAFT_736982</name>
</gene>
<name>A0A194X1A9_MOLSC</name>
<evidence type="ECO:0000313" key="3">
    <source>
        <dbReference type="EMBL" id="KUJ13980.1"/>
    </source>
</evidence>
<dbReference type="KEGG" id="psco:LY89DRAFT_736982"/>
<keyword evidence="4" id="KW-1185">Reference proteome</keyword>
<keyword evidence="2" id="KW-1133">Transmembrane helix</keyword>
<feature type="compositionally biased region" description="Basic and acidic residues" evidence="1">
    <location>
        <begin position="185"/>
        <end position="203"/>
    </location>
</feature>
<evidence type="ECO:0000313" key="4">
    <source>
        <dbReference type="Proteomes" id="UP000070700"/>
    </source>
</evidence>
<dbReference type="InParanoid" id="A0A194X1A9"/>
<dbReference type="AlphaFoldDB" id="A0A194X1A9"/>
<keyword evidence="2" id="KW-0472">Membrane</keyword>
<feature type="region of interest" description="Disordered" evidence="1">
    <location>
        <begin position="179"/>
        <end position="206"/>
    </location>
</feature>